<accession>A0AA86QB47</accession>
<sequence length="252" mass="29315">MFVFGSPLRPPTRAESFVARTHKSIPVTVYKQFQNCSPSCSRLTILANGKTRKSTAYIPDMNPESFVLQTISKGYVLNNIVYTKNMQRNELTQHTNYRRQNSHGDYSNNVKCNQLSGRKNQQIKVWKNLRTIAEKNSQEKQTQISTEDTEKVNQLAPYIISKLQKTEKRIHSAHSTAYHKTPIQRQSKNQQASRLKIRQMRPNQFQMKGFQTNLQDHSTHQISSVQIFDPLSEYASKKRNLERQKWSAQTIK</sequence>
<keyword evidence="3" id="KW-1185">Reference proteome</keyword>
<comment type="caution">
    <text evidence="1">The sequence shown here is derived from an EMBL/GenBank/DDBJ whole genome shotgun (WGS) entry which is preliminary data.</text>
</comment>
<organism evidence="1">
    <name type="scientific">Hexamita inflata</name>
    <dbReference type="NCBI Taxonomy" id="28002"/>
    <lineage>
        <taxon>Eukaryota</taxon>
        <taxon>Metamonada</taxon>
        <taxon>Diplomonadida</taxon>
        <taxon>Hexamitidae</taxon>
        <taxon>Hexamitinae</taxon>
        <taxon>Hexamita</taxon>
    </lineage>
</organism>
<reference evidence="2 3" key="2">
    <citation type="submission" date="2024-07" db="EMBL/GenBank/DDBJ databases">
        <authorList>
            <person name="Akdeniz Z."/>
        </authorList>
    </citation>
    <scope>NUCLEOTIDE SEQUENCE [LARGE SCALE GENOMIC DNA]</scope>
</reference>
<protein>
    <submittedName>
        <fullName evidence="2">Hypothetical_protein</fullName>
    </submittedName>
</protein>
<gene>
    <name evidence="1" type="ORF">HINF_LOCUS41411</name>
    <name evidence="2" type="ORF">HINF_LOCUS42570</name>
</gene>
<dbReference type="EMBL" id="CATOUU010000841">
    <property type="protein sequence ID" value="CAI9953766.1"/>
    <property type="molecule type" value="Genomic_DNA"/>
</dbReference>
<evidence type="ECO:0000313" key="1">
    <source>
        <dbReference type="EMBL" id="CAI9953766.1"/>
    </source>
</evidence>
<proteinExistence type="predicted"/>
<dbReference type="AlphaFoldDB" id="A0AA86QB47"/>
<evidence type="ECO:0000313" key="2">
    <source>
        <dbReference type="EMBL" id="CAL6048189.1"/>
    </source>
</evidence>
<dbReference type="EMBL" id="CAXDID020000174">
    <property type="protein sequence ID" value="CAL6048189.1"/>
    <property type="molecule type" value="Genomic_DNA"/>
</dbReference>
<reference evidence="1" key="1">
    <citation type="submission" date="2023-06" db="EMBL/GenBank/DDBJ databases">
        <authorList>
            <person name="Kurt Z."/>
        </authorList>
    </citation>
    <scope>NUCLEOTIDE SEQUENCE</scope>
</reference>
<name>A0AA86QB47_9EUKA</name>
<evidence type="ECO:0000313" key="3">
    <source>
        <dbReference type="Proteomes" id="UP001642409"/>
    </source>
</evidence>
<dbReference type="Proteomes" id="UP001642409">
    <property type="component" value="Unassembled WGS sequence"/>
</dbReference>